<feature type="binding site" evidence="3">
    <location>
        <position position="206"/>
    </location>
    <ligand>
        <name>Zn(2+)</name>
        <dbReference type="ChEBI" id="CHEBI:29105"/>
        <label>1</label>
        <note>catalytic</note>
    </ligand>
</feature>
<dbReference type="NCBIfam" id="NF005288">
    <property type="entry name" value="PRK06806.1"/>
    <property type="match status" value="1"/>
</dbReference>
<protein>
    <submittedName>
        <fullName evidence="4">Class II aldolase</fullName>
    </submittedName>
</protein>
<reference evidence="4" key="1">
    <citation type="submission" date="2022-07" db="EMBL/GenBank/DDBJ databases">
        <title>Enhanced cultured diversity of the mouse gut microbiota enables custom-made synthetic communities.</title>
        <authorList>
            <person name="Afrizal A."/>
        </authorList>
    </citation>
    <scope>NUCLEOTIDE SEQUENCE</scope>
    <source>
        <strain evidence="4">DSM 29482</strain>
    </source>
</reference>
<organism evidence="4 5">
    <name type="scientific">Anaerosalibacter massiliensis</name>
    <dbReference type="NCBI Taxonomy" id="1347392"/>
    <lineage>
        <taxon>Bacteria</taxon>
        <taxon>Bacillati</taxon>
        <taxon>Bacillota</taxon>
        <taxon>Tissierellia</taxon>
        <taxon>Tissierellales</taxon>
        <taxon>Sporanaerobacteraceae</taxon>
        <taxon>Anaerosalibacter</taxon>
    </lineage>
</organism>
<feature type="binding site" evidence="2">
    <location>
        <position position="179"/>
    </location>
    <ligand>
        <name>dihydroxyacetone phosphate</name>
        <dbReference type="ChEBI" id="CHEBI:57642"/>
    </ligand>
</feature>
<dbReference type="Pfam" id="PF01116">
    <property type="entry name" value="F_bP_aldolase"/>
    <property type="match status" value="1"/>
</dbReference>
<dbReference type="GO" id="GO:0008270">
    <property type="term" value="F:zinc ion binding"/>
    <property type="evidence" value="ECO:0007669"/>
    <property type="project" value="InterPro"/>
</dbReference>
<keyword evidence="5" id="KW-1185">Reference proteome</keyword>
<evidence type="ECO:0000313" key="4">
    <source>
        <dbReference type="EMBL" id="MCR2043477.1"/>
    </source>
</evidence>
<accession>A0A9X2MEF3</accession>
<dbReference type="PIRSF" id="PIRSF001359">
    <property type="entry name" value="F_bP_aldolase_II"/>
    <property type="match status" value="1"/>
</dbReference>
<dbReference type="GO" id="GO:0005975">
    <property type="term" value="P:carbohydrate metabolic process"/>
    <property type="evidence" value="ECO:0007669"/>
    <property type="project" value="InterPro"/>
</dbReference>
<dbReference type="SUPFAM" id="SSF51569">
    <property type="entry name" value="Aldolase"/>
    <property type="match status" value="1"/>
</dbReference>
<feature type="binding site" evidence="3">
    <location>
        <position position="83"/>
    </location>
    <ligand>
        <name>Zn(2+)</name>
        <dbReference type="ChEBI" id="CHEBI:29105"/>
        <label>1</label>
        <note>catalytic</note>
    </ligand>
</feature>
<sequence length="281" mass="30828">MTIVNMKRLLKDAEENKYCIGAFSIANMEMVMGAIKVAEELKSPIILQIAEVRLKHSPLYLIGPTMIAAAKKASIPVAVHLDHGESIKTIKEALDLGFTSVMYDGSNFPLEENIKKTKEIISIAKEYGAAVEGEIGVLGKKEDGSGIDEMLITSVKEAEIFYGETGVDALAIAIGNAHGVYKSKPNLNIQRLKEIRDKVEVPLVLHGGSGITEKGFKECIENGIRKINVATATFNNTVKRVDKLFSKSNEINYFTYHDILVEAAYESVKNHIKIFGSLDKA</sequence>
<feature type="binding site" evidence="3">
    <location>
        <position position="104"/>
    </location>
    <ligand>
        <name>Zn(2+)</name>
        <dbReference type="ChEBI" id="CHEBI:29105"/>
        <label>2</label>
    </ligand>
</feature>
<dbReference type="GO" id="GO:0016832">
    <property type="term" value="F:aldehyde-lyase activity"/>
    <property type="evidence" value="ECO:0007669"/>
    <property type="project" value="InterPro"/>
</dbReference>
<feature type="binding site" evidence="3">
    <location>
        <position position="134"/>
    </location>
    <ligand>
        <name>Zn(2+)</name>
        <dbReference type="ChEBI" id="CHEBI:29105"/>
        <label>2</label>
    </ligand>
</feature>
<evidence type="ECO:0000256" key="3">
    <source>
        <dbReference type="PIRSR" id="PIRSR001359-3"/>
    </source>
</evidence>
<evidence type="ECO:0000256" key="1">
    <source>
        <dbReference type="PIRSR" id="PIRSR001359-1"/>
    </source>
</evidence>
<keyword evidence="3" id="KW-0862">Zinc</keyword>
<feature type="binding site" evidence="3">
    <location>
        <position position="178"/>
    </location>
    <ligand>
        <name>Zn(2+)</name>
        <dbReference type="ChEBI" id="CHEBI:29105"/>
        <label>1</label>
        <note>catalytic</note>
    </ligand>
</feature>
<dbReference type="InterPro" id="IPR000771">
    <property type="entry name" value="FBA_II"/>
</dbReference>
<dbReference type="NCBIfam" id="TIGR00167">
    <property type="entry name" value="cbbA"/>
    <property type="match status" value="1"/>
</dbReference>
<feature type="binding site" evidence="2">
    <location>
        <begin position="228"/>
        <end position="231"/>
    </location>
    <ligand>
        <name>dihydroxyacetone phosphate</name>
        <dbReference type="ChEBI" id="CHEBI:57642"/>
    </ligand>
</feature>
<dbReference type="PANTHER" id="PTHR30304:SF0">
    <property type="entry name" value="D-TAGATOSE-1,6-BISPHOSPHATE ALDOLASE SUBUNIT GATY-RELATED"/>
    <property type="match status" value="1"/>
</dbReference>
<dbReference type="Proteomes" id="UP001142078">
    <property type="component" value="Unassembled WGS sequence"/>
</dbReference>
<dbReference type="InterPro" id="IPR050246">
    <property type="entry name" value="Class_II_FBP_aldolase"/>
</dbReference>
<feature type="active site" description="Proton donor" evidence="1">
    <location>
        <position position="82"/>
    </location>
</feature>
<evidence type="ECO:0000256" key="2">
    <source>
        <dbReference type="PIRSR" id="PIRSR001359-2"/>
    </source>
</evidence>
<dbReference type="CDD" id="cd00947">
    <property type="entry name" value="TBP_aldolase_IIB"/>
    <property type="match status" value="1"/>
</dbReference>
<feature type="binding site" evidence="2">
    <location>
        <begin position="207"/>
        <end position="209"/>
    </location>
    <ligand>
        <name>dihydroxyacetone phosphate</name>
        <dbReference type="ChEBI" id="CHEBI:57642"/>
    </ligand>
</feature>
<keyword evidence="3" id="KW-0479">Metal-binding</keyword>
<dbReference type="EMBL" id="JANJZL010000002">
    <property type="protein sequence ID" value="MCR2043477.1"/>
    <property type="molecule type" value="Genomic_DNA"/>
</dbReference>
<dbReference type="PANTHER" id="PTHR30304">
    <property type="entry name" value="D-TAGATOSE-1,6-BISPHOSPHATE ALDOLASE"/>
    <property type="match status" value="1"/>
</dbReference>
<proteinExistence type="predicted"/>
<dbReference type="RefSeq" id="WP_042679459.1">
    <property type="nucleotide sequence ID" value="NZ_CABKTM010000013.1"/>
</dbReference>
<comment type="cofactor">
    <cofactor evidence="3">
        <name>Zn(2+)</name>
        <dbReference type="ChEBI" id="CHEBI:29105"/>
    </cofactor>
    <text evidence="3">Binds 2 Zn(2+) ions per subunit. One is catalytic and the other provides a structural contribution.</text>
</comment>
<dbReference type="Gene3D" id="3.20.20.70">
    <property type="entry name" value="Aldolase class I"/>
    <property type="match status" value="1"/>
</dbReference>
<dbReference type="OrthoDB" id="9803995at2"/>
<comment type="caution">
    <text evidence="4">The sequence shown here is derived from an EMBL/GenBank/DDBJ whole genome shotgun (WGS) entry which is preliminary data.</text>
</comment>
<evidence type="ECO:0000313" key="5">
    <source>
        <dbReference type="Proteomes" id="UP001142078"/>
    </source>
</evidence>
<gene>
    <name evidence="4" type="ORF">NSA23_05025</name>
</gene>
<dbReference type="AlphaFoldDB" id="A0A9X2MEF3"/>
<name>A0A9X2MEF3_9FIRM</name>
<dbReference type="InterPro" id="IPR013785">
    <property type="entry name" value="Aldolase_TIM"/>
</dbReference>